<evidence type="ECO:0000313" key="3">
    <source>
        <dbReference type="Proteomes" id="UP000248706"/>
    </source>
</evidence>
<dbReference type="InterPro" id="IPR010982">
    <property type="entry name" value="Lambda_DNA-bd_dom_sf"/>
</dbReference>
<sequence>MGKQLWRYGKYSPGLYGLPHMGEVIADYRRRNGYTQEALAVICGVDKQTVAYWESQVYLSDMNRRTLLCRVLSIPPALLGLSWRSLLEENEVAKYIKDFESFSEFLAESCYGLYEDLLAAAHTAPDKYTPTAVYRFLMHQRELETIVERAPAHERSRWIALLSQYYQHTAFIAQHHCQDERALSYINQGLETAGLVTPRDPALIALAFYKRARLHTIQQKYQHAKEDIEAALSLAEQTNRPVRGACYLLASEIHAFYAEGDEQLKYQCRRWHDRATNLLYKGRVEEDDSFLWFNLYAVHHERAKVLMRFAFAHVTDRDLVALKDPYRRANSRLMAEAKNELELALRNLEEYLPHQSARVDYALTEARFYLLQKEVEQSAQIAMDALTVALRIHSHRGLKHVAALHALLNEVAPKNPYVRRLEVLLHEAGHPPCWDCWQRSFSGGQRSQ</sequence>
<keyword evidence="3" id="KW-1185">Reference proteome</keyword>
<dbReference type="GO" id="GO:0003677">
    <property type="term" value="F:DNA binding"/>
    <property type="evidence" value="ECO:0007669"/>
    <property type="project" value="InterPro"/>
</dbReference>
<evidence type="ECO:0000259" key="1">
    <source>
        <dbReference type="PROSITE" id="PS50943"/>
    </source>
</evidence>
<comment type="caution">
    <text evidence="2">The sequence shown here is derived from an EMBL/GenBank/DDBJ whole genome shotgun (WGS) entry which is preliminary data.</text>
</comment>
<evidence type="ECO:0000313" key="2">
    <source>
        <dbReference type="EMBL" id="RAQ95829.1"/>
    </source>
</evidence>
<dbReference type="Pfam" id="PF01381">
    <property type="entry name" value="HTH_3"/>
    <property type="match status" value="1"/>
</dbReference>
<dbReference type="InterPro" id="IPR001387">
    <property type="entry name" value="Cro/C1-type_HTH"/>
</dbReference>
<gene>
    <name evidence="2" type="ORF">A4R35_09800</name>
</gene>
<dbReference type="SMART" id="SM00530">
    <property type="entry name" value="HTH_XRE"/>
    <property type="match status" value="1"/>
</dbReference>
<dbReference type="RefSeq" id="WP_112428901.1">
    <property type="nucleotide sequence ID" value="NZ_MCIF01000002.1"/>
</dbReference>
<organism evidence="2 3">
    <name type="scientific">Thermogemmatispora tikiterensis</name>
    <dbReference type="NCBI Taxonomy" id="1825093"/>
    <lineage>
        <taxon>Bacteria</taxon>
        <taxon>Bacillati</taxon>
        <taxon>Chloroflexota</taxon>
        <taxon>Ktedonobacteria</taxon>
        <taxon>Thermogemmatisporales</taxon>
        <taxon>Thermogemmatisporaceae</taxon>
        <taxon>Thermogemmatispora</taxon>
    </lineage>
</organism>
<name>A0A328VFV9_9CHLR</name>
<reference evidence="2 3" key="1">
    <citation type="submission" date="2016-08" db="EMBL/GenBank/DDBJ databases">
        <title>Analysis of Carbohydrate Active Enzymes in Thermogemmatispora T81 Reveals Carbohydrate Degradation Ability.</title>
        <authorList>
            <person name="Tomazini A."/>
            <person name="Lal S."/>
            <person name="Stott M."/>
            <person name="Henrissat B."/>
            <person name="Polikarpov I."/>
            <person name="Sparling R."/>
            <person name="Levin D.B."/>
        </authorList>
    </citation>
    <scope>NUCLEOTIDE SEQUENCE [LARGE SCALE GENOMIC DNA]</scope>
    <source>
        <strain evidence="2 3">T81</strain>
    </source>
</reference>
<dbReference type="EMBL" id="MCIF01000002">
    <property type="protein sequence ID" value="RAQ95829.1"/>
    <property type="molecule type" value="Genomic_DNA"/>
</dbReference>
<dbReference type="CDD" id="cd00093">
    <property type="entry name" value="HTH_XRE"/>
    <property type="match status" value="1"/>
</dbReference>
<dbReference type="OrthoDB" id="9812495at2"/>
<protein>
    <recommendedName>
        <fullName evidence="1">HTH cro/C1-type domain-containing protein</fullName>
    </recommendedName>
</protein>
<dbReference type="SUPFAM" id="SSF47413">
    <property type="entry name" value="lambda repressor-like DNA-binding domains"/>
    <property type="match status" value="1"/>
</dbReference>
<accession>A0A328VFV9</accession>
<dbReference type="Gene3D" id="1.10.260.40">
    <property type="entry name" value="lambda repressor-like DNA-binding domains"/>
    <property type="match status" value="1"/>
</dbReference>
<proteinExistence type="predicted"/>
<feature type="domain" description="HTH cro/C1-type" evidence="1">
    <location>
        <begin position="25"/>
        <end position="79"/>
    </location>
</feature>
<dbReference type="AlphaFoldDB" id="A0A328VFV9"/>
<dbReference type="Proteomes" id="UP000248706">
    <property type="component" value="Unassembled WGS sequence"/>
</dbReference>
<dbReference type="PROSITE" id="PS50943">
    <property type="entry name" value="HTH_CROC1"/>
    <property type="match status" value="1"/>
</dbReference>